<reference evidence="1" key="1">
    <citation type="journal article" date="2019" name="MBio">
        <title>Virus Genomes from Deep Sea Sediments Expand the Ocean Megavirome and Support Independent Origins of Viral Gigantism.</title>
        <authorList>
            <person name="Backstrom D."/>
            <person name="Yutin N."/>
            <person name="Jorgensen S.L."/>
            <person name="Dharamshi J."/>
            <person name="Homa F."/>
            <person name="Zaremba-Niedwiedzka K."/>
            <person name="Spang A."/>
            <person name="Wolf Y.I."/>
            <person name="Koonin E.V."/>
            <person name="Ettema T.J."/>
        </authorList>
    </citation>
    <scope>NUCLEOTIDE SEQUENCE</scope>
</reference>
<evidence type="ECO:0000313" key="1">
    <source>
        <dbReference type="EMBL" id="QBK90147.1"/>
    </source>
</evidence>
<sequence>MSKRYYLLVCHNCNTKNNVQDGNISPICNKCNNIIAYSKQCKSCDRKYWGKQDSIICNKCYVNEGRSVYMSEIDNVKEVGFYFDQELDLDEIARVFEESVSCEKSILDTINK</sequence>
<organism evidence="1">
    <name type="scientific">Pithovirus LCPAC102</name>
    <dbReference type="NCBI Taxonomy" id="2506587"/>
    <lineage>
        <taxon>Viruses</taxon>
        <taxon>Pithoviruses</taxon>
    </lineage>
</organism>
<gene>
    <name evidence="1" type="ORF">LCPAC102_00570</name>
</gene>
<dbReference type="EMBL" id="MK500466">
    <property type="protein sequence ID" value="QBK90147.1"/>
    <property type="molecule type" value="Genomic_DNA"/>
</dbReference>
<name>A0A481Z2W3_9VIRU</name>
<proteinExistence type="predicted"/>
<accession>A0A481Z2W3</accession>
<protein>
    <submittedName>
        <fullName evidence="1">Uncharacterized protein</fullName>
    </submittedName>
</protein>